<organism evidence="1 2">
    <name type="scientific">Saprolegnia parasitica (strain CBS 223.65)</name>
    <dbReference type="NCBI Taxonomy" id="695850"/>
    <lineage>
        <taxon>Eukaryota</taxon>
        <taxon>Sar</taxon>
        <taxon>Stramenopiles</taxon>
        <taxon>Oomycota</taxon>
        <taxon>Saprolegniomycetes</taxon>
        <taxon>Saprolegniales</taxon>
        <taxon>Saprolegniaceae</taxon>
        <taxon>Saprolegnia</taxon>
    </lineage>
</organism>
<accession>A0A067CK88</accession>
<dbReference type="RefSeq" id="XP_012198122.1">
    <property type="nucleotide sequence ID" value="XM_012342732.1"/>
</dbReference>
<sequence length="269" mass="30510">MPLQPISRSEHYQQLVATESFRGDKHIPRRRAMQDKELRDVRKLQHILDKNSHRRNAGVATSIAHVHAPEKVGPIEPVREDQRGVRPVKKIFQKAMHKIMGRPEHHHVAHHPHSLHLDPHKWFEALRESVEASIPATSIPPALAHSKFEPMTYGATIFLMSMATRTCLLLEDAHGKSVRNSRAHNDPRPGSCFRLVDFTNPTRTGPIRDGDAIWLQLVGSQKPLHPPTSDVLHDYVNERQFYLARPTAPELDYSGPTPTVCWHGVAPQV</sequence>
<reference evidence="1 2" key="1">
    <citation type="journal article" date="2013" name="PLoS Genet.">
        <title>Distinctive expansion of potential virulence genes in the genome of the oomycete fish pathogen Saprolegnia parasitica.</title>
        <authorList>
            <person name="Jiang R.H."/>
            <person name="de Bruijn I."/>
            <person name="Haas B.J."/>
            <person name="Belmonte R."/>
            <person name="Lobach L."/>
            <person name="Christie J."/>
            <person name="van den Ackerveken G."/>
            <person name="Bottin A."/>
            <person name="Bulone V."/>
            <person name="Diaz-Moreno S.M."/>
            <person name="Dumas B."/>
            <person name="Fan L."/>
            <person name="Gaulin E."/>
            <person name="Govers F."/>
            <person name="Grenville-Briggs L.J."/>
            <person name="Horner N.R."/>
            <person name="Levin J.Z."/>
            <person name="Mammella M."/>
            <person name="Meijer H.J."/>
            <person name="Morris P."/>
            <person name="Nusbaum C."/>
            <person name="Oome S."/>
            <person name="Phillips A.J."/>
            <person name="van Rooyen D."/>
            <person name="Rzeszutek E."/>
            <person name="Saraiva M."/>
            <person name="Secombes C.J."/>
            <person name="Seidl M.F."/>
            <person name="Snel B."/>
            <person name="Stassen J.H."/>
            <person name="Sykes S."/>
            <person name="Tripathy S."/>
            <person name="van den Berg H."/>
            <person name="Vega-Arreguin J.C."/>
            <person name="Wawra S."/>
            <person name="Young S.K."/>
            <person name="Zeng Q."/>
            <person name="Dieguez-Uribeondo J."/>
            <person name="Russ C."/>
            <person name="Tyler B.M."/>
            <person name="van West P."/>
        </authorList>
    </citation>
    <scope>NUCLEOTIDE SEQUENCE [LARGE SCALE GENOMIC DNA]</scope>
    <source>
        <strain evidence="1 2">CBS 223.65</strain>
    </source>
</reference>
<dbReference type="Proteomes" id="UP000030745">
    <property type="component" value="Unassembled WGS sequence"/>
</dbReference>
<proteinExistence type="predicted"/>
<evidence type="ECO:0000313" key="1">
    <source>
        <dbReference type="EMBL" id="KDO30938.1"/>
    </source>
</evidence>
<gene>
    <name evidence="1" type="ORF">SPRG_04126</name>
</gene>
<dbReference type="EMBL" id="KK583199">
    <property type="protein sequence ID" value="KDO30938.1"/>
    <property type="molecule type" value="Genomic_DNA"/>
</dbReference>
<dbReference type="AlphaFoldDB" id="A0A067CK88"/>
<dbReference type="VEuPathDB" id="FungiDB:SPRG_04126"/>
<protein>
    <submittedName>
        <fullName evidence="1">Uncharacterized protein</fullName>
    </submittedName>
</protein>
<keyword evidence="2" id="KW-1185">Reference proteome</keyword>
<dbReference type="KEGG" id="spar:SPRG_04126"/>
<dbReference type="OrthoDB" id="78061at2759"/>
<name>A0A067CK88_SAPPC</name>
<evidence type="ECO:0000313" key="2">
    <source>
        <dbReference type="Proteomes" id="UP000030745"/>
    </source>
</evidence>
<dbReference type="GeneID" id="24126592"/>